<dbReference type="SUPFAM" id="SSF51569">
    <property type="entry name" value="Aldolase"/>
    <property type="match status" value="1"/>
</dbReference>
<organism evidence="2 3">
    <name type="scientific">Candidatus Gemmiger avicola</name>
    <dbReference type="NCBI Taxonomy" id="2838605"/>
    <lineage>
        <taxon>Bacteria</taxon>
        <taxon>Bacillati</taxon>
        <taxon>Bacillota</taxon>
        <taxon>Clostridia</taxon>
        <taxon>Eubacteriales</taxon>
        <taxon>Gemmiger</taxon>
    </lineage>
</organism>
<sequence length="529" mass="58270">MPNVKLLDCTLRDGGYVNDWRWGLATARDIVATQTRAGVDIIEVGFLRNIEAYDPDVPSLCNTIEELNRLLPQNRGRTMYAGMAMRSNYDIAKLAPYDGQGIELIRITAHDYDIREGMDFAREVQARGYKLSINPINIMGYADKDLLWIFDEVNKIRPYQFSIVDTFGSMRRRDLERILSLVDHNLDPSIRVGLHLHENMALSFCLAQEFLDKHLRRDTTVDASLLGMGRIPGNLPIELIADYMNDTLGCHYDMDEMMDAIQDHIAPIKGDPAWGYTPAYFLSARYNLHRNYAEHFLSKGDLTVRDINHILAGLDRSKATAFDKAYADGLYADYQGRAVDDAAAMAALATVFGGKRVAVLAPGASLAGEAGREAVRASGAELCVSANFCPDFCKPDYAFFASSKRFDKMEPEALPCPLILTSNLRCAALPAGARVVNYNRLAGAEPPAGNSMLMLLRLLRACGAKEALLAGADGYRPDTPAYADARLHTHTGRGAEYNAAVGRALQSIAAGGLPIAFLTPSEYEREVQA</sequence>
<feature type="domain" description="Pyruvate carboxyltransferase" evidence="1">
    <location>
        <begin position="4"/>
        <end position="247"/>
    </location>
</feature>
<proteinExistence type="predicted"/>
<protein>
    <submittedName>
        <fullName evidence="2">Aldolase catalytic domain-containing protein</fullName>
    </submittedName>
</protein>
<evidence type="ECO:0000259" key="1">
    <source>
        <dbReference type="Pfam" id="PF00682"/>
    </source>
</evidence>
<dbReference type="Gene3D" id="3.20.20.70">
    <property type="entry name" value="Aldolase class I"/>
    <property type="match status" value="1"/>
</dbReference>
<gene>
    <name evidence="2" type="ORF">H9945_10390</name>
</gene>
<evidence type="ECO:0000313" key="2">
    <source>
        <dbReference type="EMBL" id="HJB42892.1"/>
    </source>
</evidence>
<reference evidence="2" key="2">
    <citation type="submission" date="2021-04" db="EMBL/GenBank/DDBJ databases">
        <authorList>
            <person name="Gilroy R."/>
        </authorList>
    </citation>
    <scope>NUCLEOTIDE SEQUENCE</scope>
    <source>
        <strain evidence="2">ChiBcec8-13705</strain>
    </source>
</reference>
<dbReference type="Pfam" id="PF00682">
    <property type="entry name" value="HMGL-like"/>
    <property type="match status" value="1"/>
</dbReference>
<dbReference type="CDD" id="cd07944">
    <property type="entry name" value="DRE_TIM_HOA_like"/>
    <property type="match status" value="1"/>
</dbReference>
<dbReference type="InterPro" id="IPR013785">
    <property type="entry name" value="Aldolase_TIM"/>
</dbReference>
<dbReference type="AlphaFoldDB" id="A0A9D2M7V8"/>
<accession>A0A9D2M7V8</accession>
<evidence type="ECO:0000313" key="3">
    <source>
        <dbReference type="Proteomes" id="UP000886803"/>
    </source>
</evidence>
<name>A0A9D2M7V8_9FIRM</name>
<comment type="caution">
    <text evidence="2">The sequence shown here is derived from an EMBL/GenBank/DDBJ whole genome shotgun (WGS) entry which is preliminary data.</text>
</comment>
<dbReference type="EMBL" id="DWYG01000176">
    <property type="protein sequence ID" value="HJB42892.1"/>
    <property type="molecule type" value="Genomic_DNA"/>
</dbReference>
<dbReference type="GO" id="GO:0003824">
    <property type="term" value="F:catalytic activity"/>
    <property type="evidence" value="ECO:0007669"/>
    <property type="project" value="InterPro"/>
</dbReference>
<dbReference type="InterPro" id="IPR000891">
    <property type="entry name" value="PYR_CT"/>
</dbReference>
<reference evidence="2" key="1">
    <citation type="journal article" date="2021" name="PeerJ">
        <title>Extensive microbial diversity within the chicken gut microbiome revealed by metagenomics and culture.</title>
        <authorList>
            <person name="Gilroy R."/>
            <person name="Ravi A."/>
            <person name="Getino M."/>
            <person name="Pursley I."/>
            <person name="Horton D.L."/>
            <person name="Alikhan N.F."/>
            <person name="Baker D."/>
            <person name="Gharbi K."/>
            <person name="Hall N."/>
            <person name="Watson M."/>
            <person name="Adriaenssens E.M."/>
            <person name="Foster-Nyarko E."/>
            <person name="Jarju S."/>
            <person name="Secka A."/>
            <person name="Antonio M."/>
            <person name="Oren A."/>
            <person name="Chaudhuri R.R."/>
            <person name="La Ragione R."/>
            <person name="Hildebrand F."/>
            <person name="Pallen M.J."/>
        </authorList>
    </citation>
    <scope>NUCLEOTIDE SEQUENCE</scope>
    <source>
        <strain evidence="2">ChiBcec8-13705</strain>
    </source>
</reference>
<dbReference type="Proteomes" id="UP000886803">
    <property type="component" value="Unassembled WGS sequence"/>
</dbReference>